<dbReference type="EMBL" id="CAJHUB010000681">
    <property type="protein sequence ID" value="CAD7679104.1"/>
    <property type="molecule type" value="Genomic_DNA"/>
</dbReference>
<dbReference type="InterPro" id="IPR001210">
    <property type="entry name" value="Ribosomal_eS17"/>
</dbReference>
<accession>A0A811YQV3</accession>
<dbReference type="GO" id="GO:0003735">
    <property type="term" value="F:structural constituent of ribosome"/>
    <property type="evidence" value="ECO:0007669"/>
    <property type="project" value="InterPro"/>
</dbReference>
<dbReference type="GO" id="GO:1990904">
    <property type="term" value="C:ribonucleoprotein complex"/>
    <property type="evidence" value="ECO:0007669"/>
    <property type="project" value="UniProtKB-KW"/>
</dbReference>
<dbReference type="Gene3D" id="1.10.60.20">
    <property type="entry name" value="Ribosomal protein S17e-like"/>
    <property type="match status" value="1"/>
</dbReference>
<organism evidence="4 5">
    <name type="scientific">Nyctereutes procyonoides</name>
    <name type="common">Raccoon dog</name>
    <name type="synonym">Canis procyonoides</name>
    <dbReference type="NCBI Taxonomy" id="34880"/>
    <lineage>
        <taxon>Eukaryota</taxon>
        <taxon>Metazoa</taxon>
        <taxon>Chordata</taxon>
        <taxon>Craniata</taxon>
        <taxon>Vertebrata</taxon>
        <taxon>Euteleostomi</taxon>
        <taxon>Mammalia</taxon>
        <taxon>Eutheria</taxon>
        <taxon>Laurasiatheria</taxon>
        <taxon>Carnivora</taxon>
        <taxon>Caniformia</taxon>
        <taxon>Canidae</taxon>
        <taxon>Nyctereutes</taxon>
    </lineage>
</organism>
<dbReference type="InterPro" id="IPR036401">
    <property type="entry name" value="Ribosomal_eS17_sf"/>
</dbReference>
<keyword evidence="2" id="KW-0689">Ribosomal protein</keyword>
<evidence type="ECO:0000256" key="2">
    <source>
        <dbReference type="ARBA" id="ARBA00022980"/>
    </source>
</evidence>
<evidence type="ECO:0000256" key="1">
    <source>
        <dbReference type="ARBA" id="ARBA00010444"/>
    </source>
</evidence>
<sequence>MGRAHSETVKVAAWVSIEKYYVCLDNESHTNKLMREEITNISSKKLLSQPAGYNTHLIEQIQRYAVTVVDRDPKELLKLLGFGSGANLLVPQSTVGMNFKTPHEAI</sequence>
<dbReference type="PANTHER" id="PTHR10732:SF14">
    <property type="entry name" value="SMALL RIBOSOMAL SUBUNIT PROTEIN ES17"/>
    <property type="match status" value="1"/>
</dbReference>
<keyword evidence="3" id="KW-0687">Ribonucleoprotein</keyword>
<protein>
    <submittedName>
        <fullName evidence="4">(raccoon dog) hypothetical protein</fullName>
    </submittedName>
</protein>
<dbReference type="AlphaFoldDB" id="A0A811YQV3"/>
<dbReference type="Proteomes" id="UP000645828">
    <property type="component" value="Unassembled WGS sequence"/>
</dbReference>
<gene>
    <name evidence="4" type="ORF">NYPRO_LOCUS11903</name>
</gene>
<dbReference type="PANTHER" id="PTHR10732">
    <property type="entry name" value="40S RIBOSOMAL PROTEIN S17"/>
    <property type="match status" value="1"/>
</dbReference>
<comment type="similarity">
    <text evidence="1">Belongs to the eukaryotic ribosomal protein eS17 family.</text>
</comment>
<dbReference type="GO" id="GO:0005840">
    <property type="term" value="C:ribosome"/>
    <property type="evidence" value="ECO:0007669"/>
    <property type="project" value="UniProtKB-KW"/>
</dbReference>
<evidence type="ECO:0000313" key="5">
    <source>
        <dbReference type="Proteomes" id="UP000645828"/>
    </source>
</evidence>
<reference evidence="4" key="1">
    <citation type="submission" date="2020-12" db="EMBL/GenBank/DDBJ databases">
        <authorList>
            <consortium name="Molecular Ecology Group"/>
        </authorList>
    </citation>
    <scope>NUCLEOTIDE SEQUENCE</scope>
    <source>
        <strain evidence="4">TBG_1078</strain>
    </source>
</reference>
<dbReference type="Pfam" id="PF00833">
    <property type="entry name" value="Ribosomal_S17e"/>
    <property type="match status" value="1"/>
</dbReference>
<name>A0A811YQV3_NYCPR</name>
<comment type="caution">
    <text evidence="4">The sequence shown here is derived from an EMBL/GenBank/DDBJ whole genome shotgun (WGS) entry which is preliminary data.</text>
</comment>
<keyword evidence="5" id="KW-1185">Reference proteome</keyword>
<proteinExistence type="inferred from homology"/>
<evidence type="ECO:0000256" key="3">
    <source>
        <dbReference type="ARBA" id="ARBA00023274"/>
    </source>
</evidence>
<dbReference type="GO" id="GO:0006412">
    <property type="term" value="P:translation"/>
    <property type="evidence" value="ECO:0007669"/>
    <property type="project" value="InterPro"/>
</dbReference>
<evidence type="ECO:0000313" key="4">
    <source>
        <dbReference type="EMBL" id="CAD7679104.1"/>
    </source>
</evidence>
<dbReference type="SUPFAM" id="SSF116820">
    <property type="entry name" value="Rps17e-like"/>
    <property type="match status" value="1"/>
</dbReference>